<keyword evidence="4" id="KW-1185">Reference proteome</keyword>
<dbReference type="GO" id="GO:0016020">
    <property type="term" value="C:membrane"/>
    <property type="evidence" value="ECO:0007669"/>
    <property type="project" value="TreeGrafter"/>
</dbReference>
<dbReference type="EMBL" id="JABEQM010000002">
    <property type="protein sequence ID" value="MBB2200486.1"/>
    <property type="molecule type" value="Genomic_DNA"/>
</dbReference>
<dbReference type="RefSeq" id="WP_182954094.1">
    <property type="nucleotide sequence ID" value="NZ_JABEQM010000002.1"/>
</dbReference>
<accession>A0A7W4PN44</accession>
<dbReference type="Pfam" id="PF00106">
    <property type="entry name" value="adh_short"/>
    <property type="match status" value="1"/>
</dbReference>
<gene>
    <name evidence="3" type="ORF">HLH28_02655</name>
</gene>
<dbReference type="InterPro" id="IPR002347">
    <property type="entry name" value="SDR_fam"/>
</dbReference>
<reference evidence="3 4" key="1">
    <citation type="submission" date="2020-04" db="EMBL/GenBank/DDBJ databases">
        <title>Description of novel Gluconacetobacter.</title>
        <authorList>
            <person name="Sombolestani A."/>
        </authorList>
    </citation>
    <scope>NUCLEOTIDE SEQUENCE [LARGE SCALE GENOMIC DNA]</scope>
    <source>
        <strain evidence="3 4">LMG 27802</strain>
    </source>
</reference>
<comment type="caution">
    <text evidence="3">The sequence shown here is derived from an EMBL/GenBank/DDBJ whole genome shotgun (WGS) entry which is preliminary data.</text>
</comment>
<protein>
    <submittedName>
        <fullName evidence="3">SDR family NAD(P)-dependent oxidoreductase</fullName>
    </submittedName>
</protein>
<sequence length="288" mass="29796">MSERPDPAHSLAVSPPASRPLAVVTGATGGIGREVVALLVGSGYRVTILARGRAASPGVSSGGPAWGEHVTTVSCDLARVESIAQAAADIAAGDDPVMLLVHCAGVISPGQGDGLCGDGVAAQVAVNLTAPILLTSRLLARMPRGGHVVFVNSMAGVMPLQGSGVYAATKFGLRGYALSLALDVRPRGIRVSSVFPGAVDTPMLRREMAEGGSVLNFVSPPAAPADVARRIVAVCRRPRREVFLPPLDGLFANLCLLLPGVLRLSLPLLTRSGRRGYRRFLKRNGPHG</sequence>
<comment type="similarity">
    <text evidence="1">Belongs to the short-chain dehydrogenases/reductases (SDR) family.</text>
</comment>
<name>A0A7W4PN44_9PROT</name>
<dbReference type="PANTHER" id="PTHR44196:SF1">
    <property type="entry name" value="DEHYDROGENASE_REDUCTASE SDR FAMILY MEMBER 7B"/>
    <property type="match status" value="1"/>
</dbReference>
<evidence type="ECO:0000256" key="2">
    <source>
        <dbReference type="ARBA" id="ARBA00023002"/>
    </source>
</evidence>
<dbReference type="GO" id="GO:0016491">
    <property type="term" value="F:oxidoreductase activity"/>
    <property type="evidence" value="ECO:0007669"/>
    <property type="project" value="UniProtKB-KW"/>
</dbReference>
<dbReference type="Gene3D" id="3.40.50.720">
    <property type="entry name" value="NAD(P)-binding Rossmann-like Domain"/>
    <property type="match status" value="1"/>
</dbReference>
<dbReference type="InterPro" id="IPR036291">
    <property type="entry name" value="NAD(P)-bd_dom_sf"/>
</dbReference>
<dbReference type="PRINTS" id="PR00081">
    <property type="entry name" value="GDHRDH"/>
</dbReference>
<evidence type="ECO:0000313" key="4">
    <source>
        <dbReference type="Proteomes" id="UP000578030"/>
    </source>
</evidence>
<dbReference type="PROSITE" id="PS00061">
    <property type="entry name" value="ADH_SHORT"/>
    <property type="match status" value="1"/>
</dbReference>
<dbReference type="Proteomes" id="UP000578030">
    <property type="component" value="Unassembled WGS sequence"/>
</dbReference>
<evidence type="ECO:0000313" key="3">
    <source>
        <dbReference type="EMBL" id="MBB2200486.1"/>
    </source>
</evidence>
<evidence type="ECO:0000256" key="1">
    <source>
        <dbReference type="ARBA" id="ARBA00006484"/>
    </source>
</evidence>
<dbReference type="PANTHER" id="PTHR44196">
    <property type="entry name" value="DEHYDROGENASE/REDUCTASE SDR FAMILY MEMBER 7B"/>
    <property type="match status" value="1"/>
</dbReference>
<dbReference type="AlphaFoldDB" id="A0A7W4PN44"/>
<organism evidence="3 4">
    <name type="scientific">Gluconacetobacter tumulisoli</name>
    <dbReference type="NCBI Taxonomy" id="1286189"/>
    <lineage>
        <taxon>Bacteria</taxon>
        <taxon>Pseudomonadati</taxon>
        <taxon>Pseudomonadota</taxon>
        <taxon>Alphaproteobacteria</taxon>
        <taxon>Acetobacterales</taxon>
        <taxon>Acetobacteraceae</taxon>
        <taxon>Gluconacetobacter</taxon>
    </lineage>
</organism>
<proteinExistence type="inferred from homology"/>
<dbReference type="InterPro" id="IPR020904">
    <property type="entry name" value="Sc_DH/Rdtase_CS"/>
</dbReference>
<dbReference type="SUPFAM" id="SSF51735">
    <property type="entry name" value="NAD(P)-binding Rossmann-fold domains"/>
    <property type="match status" value="1"/>
</dbReference>
<keyword evidence="2" id="KW-0560">Oxidoreductase</keyword>